<organism evidence="3">
    <name type="scientific">Dissoconium aciculare CBS 342.82</name>
    <dbReference type="NCBI Taxonomy" id="1314786"/>
    <lineage>
        <taxon>Eukaryota</taxon>
        <taxon>Fungi</taxon>
        <taxon>Dikarya</taxon>
        <taxon>Ascomycota</taxon>
        <taxon>Pezizomycotina</taxon>
        <taxon>Dothideomycetes</taxon>
        <taxon>Dothideomycetidae</taxon>
        <taxon>Mycosphaerellales</taxon>
        <taxon>Dissoconiaceae</taxon>
        <taxon>Dissoconium</taxon>
    </lineage>
</organism>
<accession>A0A6J3LYL5</accession>
<keyword evidence="2" id="KW-1185">Reference proteome</keyword>
<protein>
    <submittedName>
        <fullName evidence="3">Uncharacterized protein</fullName>
    </submittedName>
</protein>
<reference evidence="3" key="2">
    <citation type="submission" date="2020-04" db="EMBL/GenBank/DDBJ databases">
        <authorList>
            <consortium name="NCBI Genome Project"/>
        </authorList>
    </citation>
    <scope>NUCLEOTIDE SEQUENCE</scope>
    <source>
        <strain evidence="3">CBS 342.82</strain>
    </source>
</reference>
<evidence type="ECO:0000313" key="2">
    <source>
        <dbReference type="Proteomes" id="UP000504637"/>
    </source>
</evidence>
<dbReference type="AlphaFoldDB" id="A0A6J3LYL5"/>
<reference evidence="3" key="1">
    <citation type="submission" date="2020-01" db="EMBL/GenBank/DDBJ databases">
        <authorList>
            <consortium name="DOE Joint Genome Institute"/>
            <person name="Haridas S."/>
            <person name="Albert R."/>
            <person name="Binder M."/>
            <person name="Bloem J."/>
            <person name="Labutti K."/>
            <person name="Salamov A."/>
            <person name="Andreopoulos B."/>
            <person name="Baker S.E."/>
            <person name="Barry K."/>
            <person name="Bills G."/>
            <person name="Bluhm B.H."/>
            <person name="Cannon C."/>
            <person name="Castanera R."/>
            <person name="Culley D.E."/>
            <person name="Daum C."/>
            <person name="Ezra D."/>
            <person name="Gonzalez J.B."/>
            <person name="Henrissat B."/>
            <person name="Kuo A."/>
            <person name="Liang C."/>
            <person name="Lipzen A."/>
            <person name="Lutzoni F."/>
            <person name="Magnuson J."/>
            <person name="Mondo S."/>
            <person name="Nolan M."/>
            <person name="Ohm R."/>
            <person name="Pangilinan J."/>
            <person name="Park H.-J."/>
            <person name="Ramirez L."/>
            <person name="Alfaro M."/>
            <person name="Sun H."/>
            <person name="Tritt A."/>
            <person name="Yoshinaga Y."/>
            <person name="Zwiers L.-H."/>
            <person name="Turgeon B.G."/>
            <person name="Goodwin S.B."/>
            <person name="Spatafora J.W."/>
            <person name="Crous P.W."/>
            <person name="Grigoriev I.V."/>
        </authorList>
    </citation>
    <scope>NUCLEOTIDE SEQUENCE</scope>
    <source>
        <strain evidence="3">CBS 342.82</strain>
    </source>
</reference>
<dbReference type="OrthoDB" id="1744869at2759"/>
<reference evidence="3" key="3">
    <citation type="submission" date="2025-08" db="UniProtKB">
        <authorList>
            <consortium name="RefSeq"/>
        </authorList>
    </citation>
    <scope>IDENTIFICATION</scope>
    <source>
        <strain evidence="3">CBS 342.82</strain>
    </source>
</reference>
<proteinExistence type="predicted"/>
<dbReference type="RefSeq" id="XP_033457901.1">
    <property type="nucleotide sequence ID" value="XM_033603267.1"/>
</dbReference>
<evidence type="ECO:0000256" key="1">
    <source>
        <dbReference type="SAM" id="MobiDB-lite"/>
    </source>
</evidence>
<name>A0A6J3LYL5_9PEZI</name>
<sequence length="587" mass="63126">MIRHHYLRCRAPADEILPSVRSRYTGAQQWIIRTASSSSRAQQHHGRPFSSATLSTNDSNDSYHLGMVTSSSPKTTSVRDLIDAIKIDSKASAASSALSSPLLALFLTPSFAGNESLSTLPLQFISRAFRQDGFQAQSLDAIVGIVDRLPDPTGSQIAHEGLTYAFLPNPKKAFRPSQSLLQTTAQKPGSINFNLALDSAETTLQLPLSHTVFSTGLPSTLVHAHYTSESATDQLQLRTETHLESETLPFTLGPAKPSVNYRAPLVPLTPARPVANSMGNIVRKLLPHSWQAAMHLTDLTRQADENKSLLPASEELERAVTRYFESLSIPPAAVQVWALIIPRLIGGEEISGQSEAGVLLAMQEQQMEAAWKSVSREGQGPNEICKTSEAIISILRKGGRLCRVLSGGGGWGKKAGLVSLDPDLEYSTRELRGDIGWNFSFGEDEGASAIVKQQREALGEMINEGDSIMFLLAPQANESSLHDANSPVAGTSSSDAIPAHTPIIKFGPIPSTIDEIPSDSPPAGRSGGSASIIRHIPDMFGILSEGGMAISRRSNDLWGVSETKSKLDVPFGTLTICGPETKPSKDR</sequence>
<dbReference type="Proteomes" id="UP000504637">
    <property type="component" value="Unplaced"/>
</dbReference>
<feature type="region of interest" description="Disordered" evidence="1">
    <location>
        <begin position="35"/>
        <end position="57"/>
    </location>
</feature>
<evidence type="ECO:0000313" key="3">
    <source>
        <dbReference type="RefSeq" id="XP_033457901.1"/>
    </source>
</evidence>
<gene>
    <name evidence="3" type="ORF">K489DRAFT_371844</name>
</gene>
<dbReference type="GeneID" id="54361067"/>